<evidence type="ECO:0000259" key="1">
    <source>
        <dbReference type="Pfam" id="PF00899"/>
    </source>
</evidence>
<protein>
    <recommendedName>
        <fullName evidence="1">THIF-type NAD/FAD binding fold domain-containing protein</fullName>
    </recommendedName>
</protein>
<dbReference type="InterPro" id="IPR035985">
    <property type="entry name" value="Ubiquitin-activating_enz"/>
</dbReference>
<dbReference type="RefSeq" id="WP_188805620.1">
    <property type="nucleotide sequence ID" value="NZ_BAAAOU010000005.1"/>
</dbReference>
<organism evidence="2 3">
    <name type="scientific">Citricoccus zhacaiensis</name>
    <dbReference type="NCBI Taxonomy" id="489142"/>
    <lineage>
        <taxon>Bacteria</taxon>
        <taxon>Bacillati</taxon>
        <taxon>Actinomycetota</taxon>
        <taxon>Actinomycetes</taxon>
        <taxon>Micrococcales</taxon>
        <taxon>Micrococcaceae</taxon>
        <taxon>Citricoccus</taxon>
    </lineage>
</organism>
<comment type="caution">
    <text evidence="2">The sequence shown here is derived from an EMBL/GenBank/DDBJ whole genome shotgun (WGS) entry which is preliminary data.</text>
</comment>
<name>A0ABQ2LYC5_9MICC</name>
<feature type="domain" description="THIF-type NAD/FAD binding fold" evidence="1">
    <location>
        <begin position="133"/>
        <end position="217"/>
    </location>
</feature>
<reference evidence="3" key="1">
    <citation type="journal article" date="2019" name="Int. J. Syst. Evol. Microbiol.">
        <title>The Global Catalogue of Microorganisms (GCM) 10K type strain sequencing project: providing services to taxonomists for standard genome sequencing and annotation.</title>
        <authorList>
            <consortium name="The Broad Institute Genomics Platform"/>
            <consortium name="The Broad Institute Genome Sequencing Center for Infectious Disease"/>
            <person name="Wu L."/>
            <person name="Ma J."/>
        </authorList>
    </citation>
    <scope>NUCLEOTIDE SEQUENCE [LARGE SCALE GENOMIC DNA]</scope>
    <source>
        <strain evidence="3">CGMCC 1.7064</strain>
    </source>
</reference>
<dbReference type="InterPro" id="IPR022291">
    <property type="entry name" value="Bacteriocin_synth_cyclodeHase"/>
</dbReference>
<keyword evidence="3" id="KW-1185">Reference proteome</keyword>
<sequence length="357" mass="37094">MRLDPGLTLLQITEDTVQIGSGTRSTQLSGCSAATVEYLQRLVDGIPDGQEADAARRCGLDPALARDLESSLEAFLRWHDPPARAGAGHASDLLADDLAMALALDAAPTCSDGTAGADGAHATEARERVSEVLDRRQNLQVQILGLGRTGSVIARVLAAAGIGRLAVWDPQAVTAADLGTAYLASDLGRSRPVALGRRVDDAGLGTVVLPLTSPVRPNPGGALTISVTRGAADYDYIALARTADHPVLPVVMRDDDALIGPWFVPGQGRCPLCWDLAARDADPDRSRRTAALLDHRAGREDVAVATTAGALAARQVIRWAETGTAPAGAVLHVHGDGSRIDTLTVVTHPECGCTASG</sequence>
<evidence type="ECO:0000313" key="3">
    <source>
        <dbReference type="Proteomes" id="UP000642509"/>
    </source>
</evidence>
<accession>A0ABQ2LYC5</accession>
<dbReference type="NCBIfam" id="TIGR03882">
    <property type="entry name" value="cyclo_dehyd_2"/>
    <property type="match status" value="1"/>
</dbReference>
<dbReference type="InterPro" id="IPR000594">
    <property type="entry name" value="ThiF_NAD_FAD-bd"/>
</dbReference>
<dbReference type="EMBL" id="BMLQ01000004">
    <property type="protein sequence ID" value="GGO44650.1"/>
    <property type="molecule type" value="Genomic_DNA"/>
</dbReference>
<dbReference type="Pfam" id="PF00899">
    <property type="entry name" value="ThiF"/>
    <property type="match status" value="1"/>
</dbReference>
<dbReference type="Proteomes" id="UP000642509">
    <property type="component" value="Unassembled WGS sequence"/>
</dbReference>
<proteinExistence type="predicted"/>
<dbReference type="SUPFAM" id="SSF69572">
    <property type="entry name" value="Activating enzymes of the ubiquitin-like proteins"/>
    <property type="match status" value="1"/>
</dbReference>
<dbReference type="Gene3D" id="3.40.50.720">
    <property type="entry name" value="NAD(P)-binding Rossmann-like Domain"/>
    <property type="match status" value="1"/>
</dbReference>
<gene>
    <name evidence="2" type="ORF">GCM10010977_15530</name>
</gene>
<evidence type="ECO:0000313" key="2">
    <source>
        <dbReference type="EMBL" id="GGO44650.1"/>
    </source>
</evidence>